<evidence type="ECO:0000313" key="4">
    <source>
        <dbReference type="WBParaSite" id="TCONS_00014065.p1"/>
    </source>
</evidence>
<dbReference type="InterPro" id="IPR050951">
    <property type="entry name" value="Retrovirus_Pol_polyprotein"/>
</dbReference>
<name>A0A913I586_STRER</name>
<dbReference type="WBParaSite" id="SSTP_0001071400.1">
    <property type="protein sequence ID" value="SSTP_0001071400.1"/>
    <property type="gene ID" value="SSTP_0001071400"/>
</dbReference>
<feature type="domain" description="Integrase catalytic" evidence="1">
    <location>
        <begin position="638"/>
        <end position="795"/>
    </location>
</feature>
<dbReference type="InterPro" id="IPR001584">
    <property type="entry name" value="Integrase_cat-core"/>
</dbReference>
<dbReference type="Proteomes" id="UP000035681">
    <property type="component" value="Unplaced"/>
</dbReference>
<dbReference type="InterPro" id="IPR000477">
    <property type="entry name" value="RT_dom"/>
</dbReference>
<evidence type="ECO:0000313" key="3">
    <source>
        <dbReference type="WBParaSite" id="SSTP_0001071400.1"/>
    </source>
</evidence>
<reference evidence="3" key="1">
    <citation type="submission" date="2022-10" db="UniProtKB">
        <authorList>
            <consortium name="WormBaseParasite"/>
        </authorList>
    </citation>
    <scope>IDENTIFICATION</scope>
</reference>
<accession>A0A913I586</accession>
<dbReference type="GO" id="GO:0015074">
    <property type="term" value="P:DNA integration"/>
    <property type="evidence" value="ECO:0007669"/>
    <property type="project" value="InterPro"/>
</dbReference>
<dbReference type="PANTHER" id="PTHR37984">
    <property type="entry name" value="PROTEIN CBG26694"/>
    <property type="match status" value="1"/>
</dbReference>
<dbReference type="SUPFAM" id="SSF56672">
    <property type="entry name" value="DNA/RNA polymerases"/>
    <property type="match status" value="1"/>
</dbReference>
<dbReference type="WBParaSite" id="TCONS_00014065.p1">
    <property type="protein sequence ID" value="TCONS_00014065.p1"/>
    <property type="gene ID" value="XLOC_009239"/>
</dbReference>
<dbReference type="Pfam" id="PF00078">
    <property type="entry name" value="RVT_1"/>
    <property type="match status" value="1"/>
</dbReference>
<dbReference type="Gene3D" id="3.30.70.270">
    <property type="match status" value="1"/>
</dbReference>
<evidence type="ECO:0000259" key="1">
    <source>
        <dbReference type="PROSITE" id="PS50994"/>
    </source>
</evidence>
<evidence type="ECO:0000313" key="2">
    <source>
        <dbReference type="Proteomes" id="UP000035681"/>
    </source>
</evidence>
<dbReference type="InterPro" id="IPR043502">
    <property type="entry name" value="DNA/RNA_pol_sf"/>
</dbReference>
<dbReference type="GO" id="GO:0003676">
    <property type="term" value="F:nucleic acid binding"/>
    <property type="evidence" value="ECO:0007669"/>
    <property type="project" value="InterPro"/>
</dbReference>
<proteinExistence type="predicted"/>
<protein>
    <submittedName>
        <fullName evidence="3 4">Integrase catalytic domain-containing protein</fullName>
    </submittedName>
</protein>
<dbReference type="Gene3D" id="3.30.420.10">
    <property type="entry name" value="Ribonuclease H-like superfamily/Ribonuclease H"/>
    <property type="match status" value="2"/>
</dbReference>
<organism evidence="3">
    <name type="scientific">Strongyloides stercoralis</name>
    <name type="common">Threadworm</name>
    <dbReference type="NCBI Taxonomy" id="6248"/>
    <lineage>
        <taxon>Eukaryota</taxon>
        <taxon>Metazoa</taxon>
        <taxon>Ecdysozoa</taxon>
        <taxon>Nematoda</taxon>
        <taxon>Chromadorea</taxon>
        <taxon>Rhabditida</taxon>
        <taxon>Tylenchina</taxon>
        <taxon>Panagrolaimomorpha</taxon>
        <taxon>Strongyloidoidea</taxon>
        <taxon>Strongyloididae</taxon>
        <taxon>Strongyloides</taxon>
    </lineage>
</organism>
<dbReference type="AlphaFoldDB" id="A0A913I586"/>
<dbReference type="PROSITE" id="PS50994">
    <property type="entry name" value="INTEGRASE"/>
    <property type="match status" value="1"/>
</dbReference>
<dbReference type="SUPFAM" id="SSF53098">
    <property type="entry name" value="Ribonuclease H-like"/>
    <property type="match status" value="2"/>
</dbReference>
<dbReference type="InterPro" id="IPR012337">
    <property type="entry name" value="RNaseH-like_sf"/>
</dbReference>
<dbReference type="InterPro" id="IPR043128">
    <property type="entry name" value="Rev_trsase/Diguanyl_cyclase"/>
</dbReference>
<dbReference type="GO" id="GO:0042575">
    <property type="term" value="C:DNA polymerase complex"/>
    <property type="evidence" value="ECO:0007669"/>
    <property type="project" value="UniProtKB-ARBA"/>
</dbReference>
<dbReference type="InterPro" id="IPR036397">
    <property type="entry name" value="RNaseH_sf"/>
</dbReference>
<dbReference type="PANTHER" id="PTHR37984:SF5">
    <property type="entry name" value="PROTEIN NYNRIN-LIKE"/>
    <property type="match status" value="1"/>
</dbReference>
<sequence length="1055" mass="122728">MNLSNQVAGVDGRQGEPYGLKPLKYYMNPDDMEPSVAQIELFFKNTMRKIRNQCEGKTEMEKDREKWKDIFEELIELPIDNSVYTCYRKLREEAKKSKFELLVETVKEVILTRKKSKVNPNSIRDIKQAITNCSQITIVSKGKDVRICGSYVRLNQFIKDGPQMDMTNILTILATPKHQFKYLSQLDIKDAFKQCTLPEHILDAAVITTTEGYFRPLKEVFGIKSIPNWFDLELATRFKYLPIVRYLDDIIIMAESLQQHDSILSQCRTILHEWNLPTNPKKEKILVPEVEFLGHFIRTDGTVTPMSKYSEAHYTRPTSNATLQSFNGQVTYLKHAFPDFAKTMKLLYVKGNKTFFWNSAREEAWLKMLNNFKNLHTFTCINGPKNFIKIVPYADETVVSVLLFCDNNLFYSASRVLQNSELNYHIENKLLLITTETLKLLRNVMLTRKIVVVVPSTQTAKLLNDYVQHGSITVKNNTFRRLIVQTIPFDVSFIKEQRKRDDTINLQCDVPLLLEESLLVNDEVLFPKDQVRQMLKNDGILNLVLGKKLYLLPSQLRKRQLQIKDDLLWIDGKMYISQSLTKPFLQFIHSFHFSRCHMIKKIYKDYVLLNYSRLVEDFVLNCSTCMQARRNKNACFKSLQVPITYNERIYLDNAQYGSLTFYNIYEPFTRMCFAKRIDNMSASSIISVVEKYIEERNTPQLLISDNHKPLISRQFEDYLHRRNIIHLRSIEYRSVSNEACERAIQTIKEGLKRNLTLDDSVFCANMTLKEDGLSPLEKFKLLQHMKPLSSEQLRNRYSTMSALCSGDCYFKKSYSDDKFLFGKLRQVIGSFYVIEHDSQFYLRKKDAVNIIDITYLGETSSVPRWEIRDIMKMMGKQERKEDEIVIDSDLEPEANVLLEDFQFIKLTENKTIYEEMMKRKYAVATDAGCKTGKYAAAFLMEMNPTTKSMSKLDQIRRECGPNASAQFLEVNAIIKGLELIKPNNLCNIEVTFIIDSDYAAKKFAVINSWKQGNFILANKSIAKHVTHWLTVYNLVQEINITPVIIKVKSHSKLFT</sequence>
<keyword evidence="2" id="KW-1185">Reference proteome</keyword>